<evidence type="ECO:0000313" key="3">
    <source>
        <dbReference type="Proteomes" id="UP000011682"/>
    </source>
</evidence>
<protein>
    <submittedName>
        <fullName evidence="2">Uncharacterized protein</fullName>
    </submittedName>
</protein>
<dbReference type="AlphaFoldDB" id="S9QMJ5"/>
<reference evidence="2" key="1">
    <citation type="submission" date="2013-05" db="EMBL/GenBank/DDBJ databases">
        <title>Genome assembly of Cystobacter fuscus DSM 2262.</title>
        <authorList>
            <person name="Sharma G."/>
            <person name="Khatri I."/>
            <person name="Kaur C."/>
            <person name="Mayilraj S."/>
            <person name="Subramanian S."/>
        </authorList>
    </citation>
    <scope>NUCLEOTIDE SEQUENCE [LARGE SCALE GENOMIC DNA]</scope>
    <source>
        <strain evidence="2">DSM 2262</strain>
    </source>
</reference>
<name>S9QMJ5_CYSF2</name>
<sequence length="62" mass="6639">MLTGGGMVLDQQKLLHGPASVHTRPALHQAALTLASTRSTANGPLGRPPRKQAHPGRVRRIR</sequence>
<feature type="compositionally biased region" description="Basic residues" evidence="1">
    <location>
        <begin position="48"/>
        <end position="62"/>
    </location>
</feature>
<organism evidence="2 3">
    <name type="scientific">Cystobacter fuscus (strain ATCC 25194 / DSM 2262 / NBRC 100088 / M29)</name>
    <dbReference type="NCBI Taxonomy" id="1242864"/>
    <lineage>
        <taxon>Bacteria</taxon>
        <taxon>Pseudomonadati</taxon>
        <taxon>Myxococcota</taxon>
        <taxon>Myxococcia</taxon>
        <taxon>Myxococcales</taxon>
        <taxon>Cystobacterineae</taxon>
        <taxon>Archangiaceae</taxon>
        <taxon>Cystobacter</taxon>
    </lineage>
</organism>
<keyword evidence="3" id="KW-1185">Reference proteome</keyword>
<dbReference type="Proteomes" id="UP000011682">
    <property type="component" value="Unassembled WGS sequence"/>
</dbReference>
<evidence type="ECO:0000256" key="1">
    <source>
        <dbReference type="SAM" id="MobiDB-lite"/>
    </source>
</evidence>
<comment type="caution">
    <text evidence="2">The sequence shown here is derived from an EMBL/GenBank/DDBJ whole genome shotgun (WGS) entry which is preliminary data.</text>
</comment>
<accession>S9QMJ5</accession>
<evidence type="ECO:0000313" key="2">
    <source>
        <dbReference type="EMBL" id="EPX57748.1"/>
    </source>
</evidence>
<dbReference type="EMBL" id="ANAH02000032">
    <property type="protein sequence ID" value="EPX57748.1"/>
    <property type="molecule type" value="Genomic_DNA"/>
</dbReference>
<feature type="region of interest" description="Disordered" evidence="1">
    <location>
        <begin position="36"/>
        <end position="62"/>
    </location>
</feature>
<gene>
    <name evidence="2" type="ORF">D187_004768</name>
</gene>
<proteinExistence type="predicted"/>